<protein>
    <submittedName>
        <fullName evidence="1">Uncharacterized protein</fullName>
    </submittedName>
</protein>
<name>A0AA92TKV4_9BACT</name>
<dbReference type="Proteomes" id="UP000286113">
    <property type="component" value="Unassembled WGS sequence"/>
</dbReference>
<proteinExistence type="predicted"/>
<dbReference type="AlphaFoldDB" id="A0AA92TKV4"/>
<comment type="caution">
    <text evidence="1">The sequence shown here is derived from an EMBL/GenBank/DDBJ whole genome shotgun (WGS) entry which is preliminary data.</text>
</comment>
<organism evidence="1 2">
    <name type="scientific">Segatella copri</name>
    <dbReference type="NCBI Taxonomy" id="165179"/>
    <lineage>
        <taxon>Bacteria</taxon>
        <taxon>Pseudomonadati</taxon>
        <taxon>Bacteroidota</taxon>
        <taxon>Bacteroidia</taxon>
        <taxon>Bacteroidales</taxon>
        <taxon>Prevotellaceae</taxon>
        <taxon>Segatella</taxon>
    </lineage>
</organism>
<reference evidence="1 2" key="1">
    <citation type="submission" date="2018-08" db="EMBL/GenBank/DDBJ databases">
        <title>A genome reference for cultivated species of the human gut microbiota.</title>
        <authorList>
            <person name="Zou Y."/>
            <person name="Xue W."/>
            <person name="Luo G."/>
        </authorList>
    </citation>
    <scope>NUCLEOTIDE SEQUENCE [LARGE SCALE GENOMIC DNA]</scope>
    <source>
        <strain evidence="1 2">AF22-1</strain>
    </source>
</reference>
<dbReference type="EMBL" id="QRVN01000021">
    <property type="protein sequence ID" value="RGS46387.1"/>
    <property type="molecule type" value="Genomic_DNA"/>
</dbReference>
<evidence type="ECO:0000313" key="1">
    <source>
        <dbReference type="EMBL" id="RGS46387.1"/>
    </source>
</evidence>
<evidence type="ECO:0000313" key="2">
    <source>
        <dbReference type="Proteomes" id="UP000286113"/>
    </source>
</evidence>
<accession>A0AA92TKV4</accession>
<gene>
    <name evidence="1" type="ORF">DWX90_10240</name>
</gene>
<sequence>MIMENIVRPRLNDYHGILLLQDKVDFVIPFLDEDIPLYVDPFLLWKSPSQMDNGLHDSIIQNFNHLGYLVNQGKEKDASNLLIGLSECEAVGLGTSKTRKGNRIGEKVANDILKLFGGIPQLKTNGFTHIEEVQLLVGQIAKDRISDIACNLISSFLIDYTIQRCEENKIPMERVAIESVYDSKSHTLKTEMVFLPINPNTKQPILLVPKRWLRFSSWIGMDDYYSNYYSENVDKGAFFKDRIRIIDYNRRNYDFVKGYIEAKERSYADCHNDPLFMQLPLTSAKRKMREITKLPTGKENNADKKYEGYIVQLLASLLYPHLDFAQGQCRTESGTQIRDLIFYNNQSIPFFKELYDTYGSKQIVFELKNVEALNRDNVNQLNRYLNDNLGKFGVFVTRHKPPRNIQNHLIDIWSGQRKCIIVLDDTDLQMMTDIFENKQRLPYEVIKKKYCDFMRKCPT</sequence>